<sequence>MTSLVLTDSSQLTSDIQHLADDEQATALERDFGSDTYPLARSIGYDSELKVNGSIPSTFKLGLLLSLLHPSVVNFSDHPVHAPASKGNPWECDFLEDKGYFFSPVNGVFHVYKDQESLGRNEAFNYQYPNLASFVTDMNTLCVMMADGPL</sequence>
<gene>
    <name evidence="2" type="ORF">TSIB3V08_LOCUS724</name>
</gene>
<dbReference type="EMBL" id="OC000182">
    <property type="protein sequence ID" value="CAD7256444.1"/>
    <property type="molecule type" value="Genomic_DNA"/>
</dbReference>
<dbReference type="GO" id="GO:0032264">
    <property type="term" value="P:IMP salvage"/>
    <property type="evidence" value="ECO:0007669"/>
    <property type="project" value="InterPro"/>
</dbReference>
<dbReference type="AlphaFoldDB" id="A0A7R9ALQ1"/>
<proteinExistence type="inferred from homology"/>
<accession>A0A7R9ALQ1</accession>
<organism evidence="2">
    <name type="scientific">Timema shepardi</name>
    <name type="common">Walking stick</name>
    <dbReference type="NCBI Taxonomy" id="629360"/>
    <lineage>
        <taxon>Eukaryota</taxon>
        <taxon>Metazoa</taxon>
        <taxon>Ecdysozoa</taxon>
        <taxon>Arthropoda</taxon>
        <taxon>Hexapoda</taxon>
        <taxon>Insecta</taxon>
        <taxon>Pterygota</taxon>
        <taxon>Neoptera</taxon>
        <taxon>Polyneoptera</taxon>
        <taxon>Phasmatodea</taxon>
        <taxon>Timematodea</taxon>
        <taxon>Timematoidea</taxon>
        <taxon>Timematidae</taxon>
        <taxon>Timema</taxon>
    </lineage>
</organism>
<dbReference type="Gene3D" id="3.20.20.140">
    <property type="entry name" value="Metal-dependent hydrolases"/>
    <property type="match status" value="1"/>
</dbReference>
<name>A0A7R9ALQ1_TIMSH</name>
<comment type="similarity">
    <text evidence="1">Belongs to the metallo-dependent hydrolases superfamily. Adenosine and AMP deaminases family.</text>
</comment>
<evidence type="ECO:0000256" key="1">
    <source>
        <dbReference type="ARBA" id="ARBA00006676"/>
    </source>
</evidence>
<protein>
    <submittedName>
        <fullName evidence="2">Uncharacterized protein</fullName>
    </submittedName>
</protein>
<dbReference type="InterPro" id="IPR006329">
    <property type="entry name" value="AMPD"/>
</dbReference>
<dbReference type="GO" id="GO:0003876">
    <property type="term" value="F:AMP deaminase activity"/>
    <property type="evidence" value="ECO:0007669"/>
    <property type="project" value="InterPro"/>
</dbReference>
<dbReference type="InterPro" id="IPR032466">
    <property type="entry name" value="Metal_Hydrolase"/>
</dbReference>
<evidence type="ECO:0000313" key="2">
    <source>
        <dbReference type="EMBL" id="CAD7256444.1"/>
    </source>
</evidence>
<reference evidence="2" key="1">
    <citation type="submission" date="2020-11" db="EMBL/GenBank/DDBJ databases">
        <authorList>
            <person name="Tran Van P."/>
        </authorList>
    </citation>
    <scope>NUCLEOTIDE SEQUENCE</scope>
</reference>
<dbReference type="Pfam" id="PF19326">
    <property type="entry name" value="AMP_deaminase"/>
    <property type="match status" value="1"/>
</dbReference>
<dbReference type="SUPFAM" id="SSF51556">
    <property type="entry name" value="Metallo-dependent hydrolases"/>
    <property type="match status" value="1"/>
</dbReference>